<proteinExistence type="predicted"/>
<name>H0URF2_9BACT</name>
<dbReference type="Gene3D" id="3.30.565.10">
    <property type="entry name" value="Histidine kinase-like ATPase, C-terminal domain"/>
    <property type="match status" value="1"/>
</dbReference>
<dbReference type="InterPro" id="IPR003594">
    <property type="entry name" value="HATPase_dom"/>
</dbReference>
<keyword evidence="4" id="KW-0808">Transferase</keyword>
<evidence type="ECO:0000313" key="5">
    <source>
        <dbReference type="Proteomes" id="UP000005730"/>
    </source>
</evidence>
<dbReference type="PRINTS" id="PR00344">
    <property type="entry name" value="BCTRLSENSOR"/>
</dbReference>
<dbReference type="Proteomes" id="UP000005730">
    <property type="component" value="Chromosome"/>
</dbReference>
<dbReference type="HOGENOM" id="CLU_619532_0_0_0"/>
<dbReference type="InterPro" id="IPR004358">
    <property type="entry name" value="Sig_transdc_His_kin-like_C"/>
</dbReference>
<dbReference type="Pfam" id="PF02518">
    <property type="entry name" value="HATPase_c"/>
    <property type="match status" value="1"/>
</dbReference>
<comment type="catalytic activity">
    <reaction evidence="1">
        <text>ATP + protein L-histidine = ADP + protein N-phospho-L-histidine.</text>
        <dbReference type="EC" id="2.7.13.3"/>
    </reaction>
</comment>
<evidence type="ECO:0000259" key="3">
    <source>
        <dbReference type="PROSITE" id="PS50109"/>
    </source>
</evidence>
<dbReference type="InterPro" id="IPR005467">
    <property type="entry name" value="His_kinase_dom"/>
</dbReference>
<reference evidence="4 5" key="1">
    <citation type="submission" date="2011-10" db="EMBL/GenBank/DDBJ databases">
        <title>The Noncontiguous Finished genome of Thermanaerovibrio velox DSM 12556.</title>
        <authorList>
            <consortium name="US DOE Joint Genome Institute (JGI-PGF)"/>
            <person name="Lucas S."/>
            <person name="Copeland A."/>
            <person name="Lapidus A."/>
            <person name="Glavina del Rio T."/>
            <person name="Dalin E."/>
            <person name="Tice H."/>
            <person name="Bruce D."/>
            <person name="Goodwin L."/>
            <person name="Pitluck S."/>
            <person name="Peters L."/>
            <person name="Mikhailova N."/>
            <person name="Teshima H."/>
            <person name="Kyrpides N."/>
            <person name="Mavromatis K."/>
            <person name="Ivanova N."/>
            <person name="Markowitz V."/>
            <person name="Cheng J.-F."/>
            <person name="Hugenholtz P."/>
            <person name="Woyke T."/>
            <person name="Wu D."/>
            <person name="Spring S."/>
            <person name="Brambilla E.-M."/>
            <person name="Klenk H.-P."/>
            <person name="Eisen J.A."/>
        </authorList>
    </citation>
    <scope>NUCLEOTIDE SEQUENCE [LARGE SCALE GENOMIC DNA]</scope>
    <source>
        <strain evidence="4 5">DSM 12556</strain>
    </source>
</reference>
<dbReference type="PROSITE" id="PS50109">
    <property type="entry name" value="HIS_KIN"/>
    <property type="match status" value="1"/>
</dbReference>
<evidence type="ECO:0000313" key="4">
    <source>
        <dbReference type="EMBL" id="EHM10921.1"/>
    </source>
</evidence>
<feature type="domain" description="Histidine kinase" evidence="3">
    <location>
        <begin position="108"/>
        <end position="323"/>
    </location>
</feature>
<dbReference type="STRING" id="926567.TheveDRAFT_1803"/>
<evidence type="ECO:0000256" key="2">
    <source>
        <dbReference type="ARBA" id="ARBA00012438"/>
    </source>
</evidence>
<dbReference type="RefSeq" id="WP_006584415.1">
    <property type="nucleotide sequence ID" value="NZ_CM001377.1"/>
</dbReference>
<dbReference type="SMART" id="SM00387">
    <property type="entry name" value="HATPase_c"/>
    <property type="match status" value="1"/>
</dbReference>
<keyword evidence="5" id="KW-1185">Reference proteome</keyword>
<organism evidence="4 5">
    <name type="scientific">Thermanaerovibrio velox DSM 12556</name>
    <dbReference type="NCBI Taxonomy" id="926567"/>
    <lineage>
        <taxon>Bacteria</taxon>
        <taxon>Thermotogati</taxon>
        <taxon>Synergistota</taxon>
        <taxon>Synergistia</taxon>
        <taxon>Synergistales</taxon>
        <taxon>Synergistaceae</taxon>
        <taxon>Thermanaerovibrio</taxon>
    </lineage>
</organism>
<evidence type="ECO:0000256" key="1">
    <source>
        <dbReference type="ARBA" id="ARBA00000085"/>
    </source>
</evidence>
<dbReference type="PANTHER" id="PTHR43065">
    <property type="entry name" value="SENSOR HISTIDINE KINASE"/>
    <property type="match status" value="1"/>
</dbReference>
<dbReference type="OrthoDB" id="1314at2"/>
<dbReference type="GO" id="GO:0004673">
    <property type="term" value="F:protein histidine kinase activity"/>
    <property type="evidence" value="ECO:0007669"/>
    <property type="project" value="UniProtKB-EC"/>
</dbReference>
<protein>
    <recommendedName>
        <fullName evidence="2">histidine kinase</fullName>
        <ecNumber evidence="2">2.7.13.3</ecNumber>
    </recommendedName>
</protein>
<dbReference type="InterPro" id="IPR036890">
    <property type="entry name" value="HATPase_C_sf"/>
</dbReference>
<gene>
    <name evidence="4" type="ORF">TheveDRAFT_1803</name>
</gene>
<dbReference type="eggNOG" id="COG0642">
    <property type="taxonomic scope" value="Bacteria"/>
</dbReference>
<sequence length="442" mass="49255">MSNQSFLELVLDRQGNVKRVIWDPEGIIRDSNFLSSMGMDPKVWLEAAEECYSRHKAVQRTFLRGRNLPSLRFRFRPTAKGEIIATGTMIPSRNRETPGIPLEGAVMGWAHDLNNLFTIMTQAIDLMENKALSGKDIDGEIKRIRRGALKARNITEWIVRLLKGSSLFESIPFAATLVLEEMADMLAASMRGVCLKLKVAPECHRAILFGVPEDLGRVVFNLSINASQAIRDSKARYGTVSITCSTSYSRRGKVLRLEIADDGPGMEAHQIKRILYDGSPNPRGHGIGISVVKDLVRQLGGSIDATSSIGQGTRFFLDLPVMKEIGHQEPLERKGSERIGLMIPKKHAKLYGSFLSAWGYRVFEIPSRDHLEHYWDELDLLIAWHEDMGTPMDTAGRLITFGDEGSGADFIVPVTRNDLGLMLQCLDQPRIIPEGSAPMGDR</sequence>
<keyword evidence="4" id="KW-0418">Kinase</keyword>
<dbReference type="SUPFAM" id="SSF55874">
    <property type="entry name" value="ATPase domain of HSP90 chaperone/DNA topoisomerase II/histidine kinase"/>
    <property type="match status" value="1"/>
</dbReference>
<dbReference type="AlphaFoldDB" id="H0URF2"/>
<accession>H0URF2</accession>
<dbReference type="EC" id="2.7.13.3" evidence="2"/>
<dbReference type="EMBL" id="CM001377">
    <property type="protein sequence ID" value="EHM10921.1"/>
    <property type="molecule type" value="Genomic_DNA"/>
</dbReference>